<dbReference type="AlphaFoldDB" id="A0A142KHT0"/>
<dbReference type="GO" id="GO:0032259">
    <property type="term" value="P:methylation"/>
    <property type="evidence" value="ECO:0007669"/>
    <property type="project" value="UniProtKB-KW"/>
</dbReference>
<dbReference type="CDD" id="cd02440">
    <property type="entry name" value="AdoMet_MTases"/>
    <property type="match status" value="1"/>
</dbReference>
<keyword evidence="2" id="KW-0808">Transferase</keyword>
<sequence length="286" mass="31129">MTDDAQTTRALADNRSAWDDRADIHAASQFYSIDALLADPDAITDVVRRDLAVLAPHLGAGPGRSEGTVAGRSLLHLQSHIGDDTLSWWRLGARDVHGLDFSPKSLENARRIAECAGAPITFVEGDARHASDVIGRTFEVIVTSAGTIVWLPDLESWAQSIAKLLEPGGVFMIRDDHPILDALEFEPWQITSDYLSGGGSNAYQADQSYTGDAMPSHTNHEWVHDLSEVVTVLLDAGLRIEALGEHPAMDWSPVEGMVHTEAGWQLPEGSPRIPLTFSVVARKPRD</sequence>
<reference evidence="3 5" key="1">
    <citation type="journal article" date="2016" name="Plant Dis.">
        <title>Improved production of propionic acid using genome shuffling.</title>
        <authorList>
            <person name="Luna-Flores C.H."/>
            <person name="Palfreyman R.W."/>
            <person name="Kromer J.O."/>
            <person name="Nielsen L.K."/>
            <person name="Marcellin E."/>
        </authorList>
    </citation>
    <scope>NUCLEOTIDE SEQUENCE [LARGE SCALE GENOMIC DNA]</scope>
    <source>
        <strain evidence="3 5">F3E8</strain>
    </source>
</reference>
<dbReference type="GeneID" id="88084481"/>
<evidence type="ECO:0000313" key="2">
    <source>
        <dbReference type="EMBL" id="AMS05668.1"/>
    </source>
</evidence>
<dbReference type="KEGG" id="aaci:ASQ49_05490"/>
<dbReference type="EMBL" id="CP014352">
    <property type="protein sequence ID" value="AMS05668.1"/>
    <property type="molecule type" value="Genomic_DNA"/>
</dbReference>
<dbReference type="InterPro" id="IPR029063">
    <property type="entry name" value="SAM-dependent_MTases_sf"/>
</dbReference>
<dbReference type="Gene3D" id="3.40.50.150">
    <property type="entry name" value="Vaccinia Virus protein VP39"/>
    <property type="match status" value="1"/>
</dbReference>
<name>A0A142KHT0_9ACTN</name>
<evidence type="ECO:0000259" key="1">
    <source>
        <dbReference type="Pfam" id="PF13649"/>
    </source>
</evidence>
<dbReference type="Proteomes" id="UP000075221">
    <property type="component" value="Chromosome"/>
</dbReference>
<feature type="domain" description="Methyltransferase" evidence="1">
    <location>
        <begin position="82"/>
        <end position="169"/>
    </location>
</feature>
<dbReference type="RefSeq" id="WP_015071997.1">
    <property type="nucleotide sequence ID" value="NZ_CP013126.1"/>
</dbReference>
<gene>
    <name evidence="3" type="ORF">A8L58_11050</name>
    <name evidence="2" type="ORF">AXH35_09610</name>
</gene>
<accession>A0A142KHT0</accession>
<dbReference type="InterPro" id="IPR041698">
    <property type="entry name" value="Methyltransf_25"/>
</dbReference>
<dbReference type="OrthoDB" id="8385759at2"/>
<proteinExistence type="predicted"/>
<dbReference type="OMA" id="RANQANW"/>
<dbReference type="GO" id="GO:0008168">
    <property type="term" value="F:methyltransferase activity"/>
    <property type="evidence" value="ECO:0007669"/>
    <property type="project" value="UniProtKB-KW"/>
</dbReference>
<protein>
    <submittedName>
        <fullName evidence="2">SAM-dependent methyltransferase</fullName>
    </submittedName>
</protein>
<organism evidence="2 4">
    <name type="scientific">Acidipropionibacterium acidipropionici</name>
    <dbReference type="NCBI Taxonomy" id="1748"/>
    <lineage>
        <taxon>Bacteria</taxon>
        <taxon>Bacillati</taxon>
        <taxon>Actinomycetota</taxon>
        <taxon>Actinomycetes</taxon>
        <taxon>Propionibacteriales</taxon>
        <taxon>Propionibacteriaceae</taxon>
        <taxon>Acidipropionibacterium</taxon>
    </lineage>
</organism>
<keyword evidence="5" id="KW-1185">Reference proteome</keyword>
<evidence type="ECO:0000313" key="5">
    <source>
        <dbReference type="Proteomes" id="UP000178666"/>
    </source>
</evidence>
<dbReference type="Proteomes" id="UP000178666">
    <property type="component" value="Chromosome"/>
</dbReference>
<dbReference type="SUPFAM" id="SSF53335">
    <property type="entry name" value="S-adenosyl-L-methionine-dependent methyltransferases"/>
    <property type="match status" value="1"/>
</dbReference>
<evidence type="ECO:0000313" key="3">
    <source>
        <dbReference type="EMBL" id="AOZ47136.1"/>
    </source>
</evidence>
<dbReference type="EMBL" id="CP015970">
    <property type="protein sequence ID" value="AOZ47136.1"/>
    <property type="molecule type" value="Genomic_DNA"/>
</dbReference>
<keyword evidence="2" id="KW-0489">Methyltransferase</keyword>
<evidence type="ECO:0000313" key="4">
    <source>
        <dbReference type="Proteomes" id="UP000075221"/>
    </source>
</evidence>
<dbReference type="Pfam" id="PF13649">
    <property type="entry name" value="Methyltransf_25"/>
    <property type="match status" value="1"/>
</dbReference>
<reference evidence="2 4" key="2">
    <citation type="submission" date="2016-02" db="EMBL/GenBank/DDBJ databases">
        <title>Complete Genome Sequence of Propionibacterium acidipropionici ATCC 55737.</title>
        <authorList>
            <person name="Luna Flores C.H."/>
            <person name="Nielsen L.K."/>
            <person name="Marcellin E."/>
        </authorList>
    </citation>
    <scope>NUCLEOTIDE SEQUENCE [LARGE SCALE GENOMIC DNA]</scope>
    <source>
        <strain evidence="2 4">ATCC 55737</strain>
    </source>
</reference>